<dbReference type="PANTHER" id="PTHR42693">
    <property type="entry name" value="ARYLSULFATASE FAMILY MEMBER"/>
    <property type="match status" value="1"/>
</dbReference>
<dbReference type="EMBL" id="GL832969">
    <property type="protein sequence ID" value="EGD74433.1"/>
    <property type="molecule type" value="Genomic_DNA"/>
</dbReference>
<name>F2UCT8_SALR5</name>
<dbReference type="InterPro" id="IPR000917">
    <property type="entry name" value="Sulfatase_N"/>
</dbReference>
<dbReference type="Gene3D" id="3.30.1120.10">
    <property type="match status" value="1"/>
</dbReference>
<keyword evidence="4" id="KW-1185">Reference proteome</keyword>
<dbReference type="InParanoid" id="F2UCT8"/>
<dbReference type="OMA" id="WASKEKH"/>
<dbReference type="OrthoDB" id="103349at2759"/>
<evidence type="ECO:0000313" key="3">
    <source>
        <dbReference type="EMBL" id="EGD74433.1"/>
    </source>
</evidence>
<dbReference type="SUPFAM" id="SSF53649">
    <property type="entry name" value="Alkaline phosphatase-like"/>
    <property type="match status" value="1"/>
</dbReference>
<dbReference type="Proteomes" id="UP000007799">
    <property type="component" value="Unassembled WGS sequence"/>
</dbReference>
<dbReference type="RefSeq" id="XP_004992690.1">
    <property type="nucleotide sequence ID" value="XM_004992633.1"/>
</dbReference>
<gene>
    <name evidence="3" type="ORF">PTSG_05798</name>
</gene>
<evidence type="ECO:0000256" key="1">
    <source>
        <dbReference type="ARBA" id="ARBA00008779"/>
    </source>
</evidence>
<sequence>MCAGPWLQKFQAGGSAGLLRDGKKTTWEGGVREPAFVHWPGRITPNITSAVAATYDILPTVAALTGAKLPTDRIIDGRDLSPVLFSGAASQHDCLFIYKGTTGAACPRQHPNCPGLWAVRCGAYKMHYVTSESLKDPANGTFHDPPLMYQIENDPSENWPLDPASEEYKQQHKIITAAVDEHLRNLKPVPNQMAKGLNKDLIICGCPNSQKQYPQYPNCTCNPENFQVDACTSKIKLFEDEAFTRPSGSFYSP</sequence>
<evidence type="ECO:0000313" key="4">
    <source>
        <dbReference type="Proteomes" id="UP000007799"/>
    </source>
</evidence>
<dbReference type="InterPro" id="IPR050738">
    <property type="entry name" value="Sulfatase"/>
</dbReference>
<dbReference type="PANTHER" id="PTHR42693:SF11">
    <property type="entry name" value="ARYLSULFATASE A"/>
    <property type="match status" value="1"/>
</dbReference>
<accession>F2UCT8</accession>
<reference evidence="3" key="1">
    <citation type="submission" date="2009-08" db="EMBL/GenBank/DDBJ databases">
        <title>Annotation of Salpingoeca rosetta.</title>
        <authorList>
            <consortium name="The Broad Institute Genome Sequencing Platform"/>
            <person name="Russ C."/>
            <person name="Cuomo C."/>
            <person name="Burger G."/>
            <person name="Gray M.W."/>
            <person name="Holland P.W.H."/>
            <person name="King N."/>
            <person name="Lang F.B.F."/>
            <person name="Roger A.J."/>
            <person name="Ruiz-Trillo I."/>
            <person name="Young S.K."/>
            <person name="Zeng Q."/>
            <person name="Gargeya S."/>
            <person name="Alvarado L."/>
            <person name="Berlin A."/>
            <person name="Chapman S.B."/>
            <person name="Chen Z."/>
            <person name="Freedman E."/>
            <person name="Gellesch M."/>
            <person name="Goldberg J."/>
            <person name="Griggs A."/>
            <person name="Gujja S."/>
            <person name="Heilman E."/>
            <person name="Heiman D."/>
            <person name="Howarth C."/>
            <person name="Mehta T."/>
            <person name="Neiman D."/>
            <person name="Pearson M."/>
            <person name="Roberts A."/>
            <person name="Saif S."/>
            <person name="Shea T."/>
            <person name="Shenoy N."/>
            <person name="Sisk P."/>
            <person name="Stolte C."/>
            <person name="Sykes S."/>
            <person name="White J."/>
            <person name="Yandava C."/>
            <person name="Haas B."/>
            <person name="Nusbaum C."/>
            <person name="Birren B."/>
        </authorList>
    </citation>
    <scope>NUCLEOTIDE SEQUENCE [LARGE SCALE GENOMIC DNA]</scope>
    <source>
        <strain evidence="3">ATCC 50818</strain>
    </source>
</reference>
<organism evidence="4">
    <name type="scientific">Salpingoeca rosetta (strain ATCC 50818 / BSB-021)</name>
    <dbReference type="NCBI Taxonomy" id="946362"/>
    <lineage>
        <taxon>Eukaryota</taxon>
        <taxon>Choanoflagellata</taxon>
        <taxon>Craspedida</taxon>
        <taxon>Salpingoecidae</taxon>
        <taxon>Salpingoeca</taxon>
    </lineage>
</organism>
<comment type="similarity">
    <text evidence="1">Belongs to the sulfatase family.</text>
</comment>
<dbReference type="AlphaFoldDB" id="F2UCT8"/>
<feature type="domain" description="Sulfatase N-terminal" evidence="2">
    <location>
        <begin position="15"/>
        <end position="67"/>
    </location>
</feature>
<dbReference type="Gene3D" id="3.40.720.10">
    <property type="entry name" value="Alkaline Phosphatase, subunit A"/>
    <property type="match status" value="1"/>
</dbReference>
<protein>
    <recommendedName>
        <fullName evidence="2">Sulfatase N-terminal domain-containing protein</fullName>
    </recommendedName>
</protein>
<dbReference type="eggNOG" id="KOG3867">
    <property type="taxonomic scope" value="Eukaryota"/>
</dbReference>
<dbReference type="GO" id="GO:0004065">
    <property type="term" value="F:arylsulfatase activity"/>
    <property type="evidence" value="ECO:0007669"/>
    <property type="project" value="TreeGrafter"/>
</dbReference>
<proteinExistence type="inferred from homology"/>
<dbReference type="Pfam" id="PF00884">
    <property type="entry name" value="Sulfatase"/>
    <property type="match status" value="1"/>
</dbReference>
<dbReference type="InterPro" id="IPR017850">
    <property type="entry name" value="Alkaline_phosphatase_core_sf"/>
</dbReference>
<dbReference type="Pfam" id="PF14707">
    <property type="entry name" value="Sulfatase_C"/>
    <property type="match status" value="1"/>
</dbReference>
<dbReference type="GeneID" id="16073261"/>
<dbReference type="STRING" id="946362.F2UCT8"/>
<evidence type="ECO:0000259" key="2">
    <source>
        <dbReference type="Pfam" id="PF00884"/>
    </source>
</evidence>
<dbReference type="KEGG" id="sre:PTSG_05798"/>